<gene>
    <name evidence="1" type="ORF">ASZ90_011809</name>
</gene>
<dbReference type="EMBL" id="LNQE01001377">
    <property type="protein sequence ID" value="KUG18486.1"/>
    <property type="molecule type" value="Genomic_DNA"/>
</dbReference>
<sequence>MIYRQACDSIRASQEDLINSLFGMLPLPLSYRMEKRIKWKGRVELG</sequence>
<evidence type="ECO:0000313" key="1">
    <source>
        <dbReference type="EMBL" id="KUG18486.1"/>
    </source>
</evidence>
<reference evidence="1" key="1">
    <citation type="journal article" date="2015" name="Proc. Natl. Acad. Sci. U.S.A.">
        <title>Networks of energetic and metabolic interactions define dynamics in microbial communities.</title>
        <authorList>
            <person name="Embree M."/>
            <person name="Liu J.K."/>
            <person name="Al-Bassam M.M."/>
            <person name="Zengler K."/>
        </authorList>
    </citation>
    <scope>NUCLEOTIDE SEQUENCE</scope>
</reference>
<comment type="caution">
    <text evidence="1">The sequence shown here is derived from an EMBL/GenBank/DDBJ whole genome shotgun (WGS) entry which is preliminary data.</text>
</comment>
<accession>A0A0W8FC59</accession>
<proteinExistence type="predicted"/>
<protein>
    <submittedName>
        <fullName evidence="1">Uncharacterized protein</fullName>
    </submittedName>
</protein>
<organism evidence="1">
    <name type="scientific">hydrocarbon metagenome</name>
    <dbReference type="NCBI Taxonomy" id="938273"/>
    <lineage>
        <taxon>unclassified sequences</taxon>
        <taxon>metagenomes</taxon>
        <taxon>ecological metagenomes</taxon>
    </lineage>
</organism>
<name>A0A0W8FC59_9ZZZZ</name>
<dbReference type="AlphaFoldDB" id="A0A0W8FC59"/>